<dbReference type="HAMAP" id="MF_01200_B">
    <property type="entry name" value="OMPdecase_type1_B"/>
    <property type="match status" value="1"/>
</dbReference>
<comment type="caution">
    <text evidence="11">The sequence shown here is derived from an EMBL/GenBank/DDBJ whole genome shotgun (WGS) entry which is preliminary data.</text>
</comment>
<evidence type="ECO:0000256" key="8">
    <source>
        <dbReference type="PIRSR" id="PIRSR614732-2"/>
    </source>
</evidence>
<dbReference type="NCBIfam" id="TIGR01740">
    <property type="entry name" value="pyrF"/>
    <property type="match status" value="1"/>
</dbReference>
<evidence type="ECO:0000313" key="12">
    <source>
        <dbReference type="Proteomes" id="UP000092403"/>
    </source>
</evidence>
<feature type="binding site" evidence="8">
    <location>
        <position position="134"/>
    </location>
    <ligand>
        <name>substrate</name>
    </ligand>
</feature>
<comment type="pathway">
    <text evidence="1 9">Pyrimidine metabolism; UMP biosynthesis via de novo pathway; UMP from orotate: step 2/2.</text>
</comment>
<organism evidence="11 12">
    <name type="scientific">Candidatus Methanofastidiosum methylothiophilum</name>
    <dbReference type="NCBI Taxonomy" id="1705564"/>
    <lineage>
        <taxon>Archaea</taxon>
        <taxon>Methanobacteriati</taxon>
        <taxon>Methanobacteriota</taxon>
        <taxon>Stenosarchaea group</taxon>
        <taxon>Candidatus Methanofastidiosia</taxon>
        <taxon>Candidatus Methanofastidiosales</taxon>
        <taxon>Candidatus Methanofastidiosaceae</taxon>
        <taxon>Candidatus Methanofastidiosum</taxon>
    </lineage>
</organism>
<feature type="domain" description="Orotidine 5'-phosphate decarboxylase" evidence="10">
    <location>
        <begin position="15"/>
        <end position="240"/>
    </location>
</feature>
<evidence type="ECO:0000259" key="10">
    <source>
        <dbReference type="SMART" id="SM00934"/>
    </source>
</evidence>
<dbReference type="NCBIfam" id="NF001273">
    <property type="entry name" value="PRK00230.1"/>
    <property type="match status" value="1"/>
</dbReference>
<reference evidence="11 12" key="1">
    <citation type="journal article" date="2016" name="ISME J.">
        <title>Chasing the elusive Euryarchaeota class WSA2: genomes reveal a uniquely fastidious methyl-reducing methanogen.</title>
        <authorList>
            <person name="Nobu M.K."/>
            <person name="Narihiro T."/>
            <person name="Kuroda K."/>
            <person name="Mei R."/>
            <person name="Liu W.T."/>
        </authorList>
    </citation>
    <scope>NUCLEOTIDE SEQUENCE [LARGE SCALE GENOMIC DNA]</scope>
    <source>
        <strain evidence="11">BMIXfssc0709_Meth_Bin006</strain>
    </source>
</reference>
<dbReference type="Pfam" id="PF00215">
    <property type="entry name" value="OMPdecase"/>
    <property type="match status" value="1"/>
</dbReference>
<evidence type="ECO:0000256" key="7">
    <source>
        <dbReference type="PIRSR" id="PIRSR614732-1"/>
    </source>
</evidence>
<dbReference type="SMART" id="SM00934">
    <property type="entry name" value="OMPdecase"/>
    <property type="match status" value="1"/>
</dbReference>
<evidence type="ECO:0000313" key="11">
    <source>
        <dbReference type="EMBL" id="KYC51226.1"/>
    </source>
</evidence>
<evidence type="ECO:0000256" key="2">
    <source>
        <dbReference type="ARBA" id="ARBA00012321"/>
    </source>
</evidence>
<feature type="binding site" evidence="8">
    <location>
        <position position="204"/>
    </location>
    <ligand>
        <name>substrate</name>
    </ligand>
</feature>
<dbReference type="GO" id="GO:0006207">
    <property type="term" value="P:'de novo' pyrimidine nucleobase biosynthetic process"/>
    <property type="evidence" value="ECO:0007669"/>
    <property type="project" value="InterPro"/>
</dbReference>
<feature type="binding site" evidence="8">
    <location>
        <position position="225"/>
    </location>
    <ligand>
        <name>substrate</name>
    </ligand>
</feature>
<dbReference type="InterPro" id="IPR001754">
    <property type="entry name" value="OMPdeCOase_dom"/>
</dbReference>
<dbReference type="EMBL" id="LNJC01000002">
    <property type="protein sequence ID" value="KYC51226.1"/>
    <property type="molecule type" value="Genomic_DNA"/>
</dbReference>
<dbReference type="InterPro" id="IPR013785">
    <property type="entry name" value="Aldolase_TIM"/>
</dbReference>
<evidence type="ECO:0000256" key="3">
    <source>
        <dbReference type="ARBA" id="ARBA00021923"/>
    </source>
</evidence>
<feature type="binding site" evidence="8">
    <location>
        <position position="21"/>
    </location>
    <ligand>
        <name>substrate</name>
    </ligand>
</feature>
<feature type="active site" description="For OMPdecase activity" evidence="7">
    <location>
        <position position="75"/>
    </location>
</feature>
<feature type="binding site" evidence="8">
    <location>
        <position position="43"/>
    </location>
    <ligand>
        <name>substrate</name>
    </ligand>
</feature>
<dbReference type="GO" id="GO:0005829">
    <property type="term" value="C:cytosol"/>
    <property type="evidence" value="ECO:0007669"/>
    <property type="project" value="TreeGrafter"/>
</dbReference>
<dbReference type="GO" id="GO:0004590">
    <property type="term" value="F:orotidine-5'-phosphate decarboxylase activity"/>
    <property type="evidence" value="ECO:0007669"/>
    <property type="project" value="UniProtKB-EC"/>
</dbReference>
<dbReference type="PANTHER" id="PTHR32119">
    <property type="entry name" value="OROTIDINE 5'-PHOSPHATE DECARBOXYLASE"/>
    <property type="match status" value="1"/>
</dbReference>
<protein>
    <recommendedName>
        <fullName evidence="3 9">Orotidine 5'-phosphate decarboxylase</fullName>
        <ecNumber evidence="2 9">4.1.1.23</ecNumber>
    </recommendedName>
</protein>
<evidence type="ECO:0000256" key="1">
    <source>
        <dbReference type="ARBA" id="ARBA00004861"/>
    </source>
</evidence>
<feature type="binding site" evidence="8">
    <location>
        <position position="224"/>
    </location>
    <ligand>
        <name>substrate</name>
    </ligand>
</feature>
<feature type="binding site" evidence="8">
    <location>
        <position position="195"/>
    </location>
    <ligand>
        <name>substrate</name>
    </ligand>
</feature>
<dbReference type="GO" id="GO:0044205">
    <property type="term" value="P:'de novo' UMP biosynthetic process"/>
    <property type="evidence" value="ECO:0007669"/>
    <property type="project" value="UniProtKB-UniPathway"/>
</dbReference>
<dbReference type="InterPro" id="IPR011060">
    <property type="entry name" value="RibuloseP-bd_barrel"/>
</dbReference>
<feature type="active site" description="For OMPdecase activity" evidence="7">
    <location>
        <position position="70"/>
    </location>
</feature>
<keyword evidence="5 9" id="KW-0665">Pyrimidine biosynthesis</keyword>
<name>A0A150J1X5_9EURY</name>
<dbReference type="SUPFAM" id="SSF51366">
    <property type="entry name" value="Ribulose-phoshate binding barrel"/>
    <property type="match status" value="1"/>
</dbReference>
<evidence type="ECO:0000256" key="6">
    <source>
        <dbReference type="ARBA" id="ARBA00023239"/>
    </source>
</evidence>
<dbReference type="InterPro" id="IPR018089">
    <property type="entry name" value="OMPdecase_AS"/>
</dbReference>
<gene>
    <name evidence="11" type="primary">pyrF</name>
    <name evidence="11" type="ORF">APG12_00151</name>
</gene>
<evidence type="ECO:0000256" key="5">
    <source>
        <dbReference type="ARBA" id="ARBA00022975"/>
    </source>
</evidence>
<comment type="similarity">
    <text evidence="9">Belongs to the OMP decarboxylase family.</text>
</comment>
<dbReference type="Gene3D" id="3.20.20.70">
    <property type="entry name" value="Aldolase class I"/>
    <property type="match status" value="1"/>
</dbReference>
<dbReference type="EC" id="4.1.1.23" evidence="2 9"/>
<dbReference type="UniPathway" id="UPA00070">
    <property type="reaction ID" value="UER00120"/>
</dbReference>
<comment type="catalytic activity">
    <reaction evidence="9">
        <text>orotidine 5'-phosphate + H(+) = UMP + CO2</text>
        <dbReference type="Rhea" id="RHEA:11596"/>
        <dbReference type="ChEBI" id="CHEBI:15378"/>
        <dbReference type="ChEBI" id="CHEBI:16526"/>
        <dbReference type="ChEBI" id="CHEBI:57538"/>
        <dbReference type="ChEBI" id="CHEBI:57865"/>
        <dbReference type="EC" id="4.1.1.23"/>
    </reaction>
</comment>
<keyword evidence="6 9" id="KW-0456">Lyase</keyword>
<dbReference type="PANTHER" id="PTHR32119:SF2">
    <property type="entry name" value="OROTIDINE 5'-PHOSPHATE DECARBOXYLASE"/>
    <property type="match status" value="1"/>
</dbReference>
<keyword evidence="4 9" id="KW-0210">Decarboxylase</keyword>
<dbReference type="InterPro" id="IPR047596">
    <property type="entry name" value="OMPdecase_bac"/>
</dbReference>
<dbReference type="AlphaFoldDB" id="A0A150J1X5"/>
<proteinExistence type="inferred from homology"/>
<accession>A0A150J1X5</accession>
<dbReference type="PATRIC" id="fig|1706438.3.peg.151"/>
<dbReference type="InterPro" id="IPR014732">
    <property type="entry name" value="OMPdecase"/>
</dbReference>
<evidence type="ECO:0000256" key="4">
    <source>
        <dbReference type="ARBA" id="ARBA00022793"/>
    </source>
</evidence>
<evidence type="ECO:0000256" key="9">
    <source>
        <dbReference type="RuleBase" id="RU000512"/>
    </source>
</evidence>
<dbReference type="CDD" id="cd04725">
    <property type="entry name" value="OMP_decarboxylase_like"/>
    <property type="match status" value="1"/>
</dbReference>
<feature type="active site" description="For OMPdecase activity" evidence="7">
    <location>
        <position position="72"/>
    </location>
</feature>
<dbReference type="PROSITE" id="PS00156">
    <property type="entry name" value="OMPDECASE"/>
    <property type="match status" value="1"/>
</dbReference>
<sequence>MGVEKAMIKEDVRKRICLALDVDSLDLAREVVEESHEYVGLYKIGKELFVSEGISSIKIPQSFDRDVFLDLKFHDIPNTVEAASKALVKHNIKMFTIHSMGGKDMIQAAARGVNNGFTKYGKIKPIILGVTVLTSHNEKSLRDILIDKSLDTALVSYAKIASENGCDGLVCSPNDIRNIRPHISKEILYVTPGVRLRYDIVSDQKRVSTPEEAIINGSSLIVVGRSILKSHDRLEILKKIYKEVEKGLERK</sequence>
<dbReference type="Proteomes" id="UP000092403">
    <property type="component" value="Unassembled WGS sequence"/>
</dbReference>